<dbReference type="PROSITE" id="PS51370">
    <property type="entry name" value="R"/>
    <property type="match status" value="1"/>
</dbReference>
<comment type="caution">
    <text evidence="10">The sequence shown here is derived from an EMBL/GenBank/DDBJ whole genome shotgun (WGS) entry which is preliminary data.</text>
</comment>
<protein>
    <submittedName>
        <fullName evidence="10">Transcription factor CYCLOIDEA like</fullName>
    </submittedName>
</protein>
<keyword evidence="4" id="KW-0238">DNA-binding</keyword>
<feature type="compositionally biased region" description="Basic and acidic residues" evidence="7">
    <location>
        <begin position="212"/>
        <end position="222"/>
    </location>
</feature>
<evidence type="ECO:0000313" key="11">
    <source>
        <dbReference type="Proteomes" id="UP001163823"/>
    </source>
</evidence>
<dbReference type="GO" id="GO:0005634">
    <property type="term" value="C:nucleus"/>
    <property type="evidence" value="ECO:0007669"/>
    <property type="project" value="UniProtKB-SubCell"/>
</dbReference>
<dbReference type="KEGG" id="qsa:O6P43_023000"/>
<keyword evidence="5" id="KW-0804">Transcription</keyword>
<evidence type="ECO:0000256" key="2">
    <source>
        <dbReference type="ARBA" id="ARBA00022473"/>
    </source>
</evidence>
<accession>A0AAD7PJ35</accession>
<feature type="domain" description="R" evidence="9">
    <location>
        <begin position="238"/>
        <end position="256"/>
    </location>
</feature>
<dbReference type="PANTHER" id="PTHR31072:SF226">
    <property type="entry name" value="TRANSCRIPTION FACTOR TCP18"/>
    <property type="match status" value="1"/>
</dbReference>
<feature type="compositionally biased region" description="Polar residues" evidence="7">
    <location>
        <begin position="95"/>
        <end position="106"/>
    </location>
</feature>
<evidence type="ECO:0000256" key="1">
    <source>
        <dbReference type="ARBA" id="ARBA00004123"/>
    </source>
</evidence>
<feature type="compositionally biased region" description="Basic and acidic residues" evidence="7">
    <location>
        <begin position="236"/>
        <end position="267"/>
    </location>
</feature>
<dbReference type="InterPro" id="IPR005333">
    <property type="entry name" value="Transcription_factor_TCP"/>
</dbReference>
<keyword evidence="11" id="KW-1185">Reference proteome</keyword>
<keyword evidence="6" id="KW-0539">Nucleus</keyword>
<reference evidence="10" key="1">
    <citation type="journal article" date="2023" name="Science">
        <title>Elucidation of the pathway for biosynthesis of saponin adjuvants from the soapbark tree.</title>
        <authorList>
            <person name="Reed J."/>
            <person name="Orme A."/>
            <person name="El-Demerdash A."/>
            <person name="Owen C."/>
            <person name="Martin L.B.B."/>
            <person name="Misra R.C."/>
            <person name="Kikuchi S."/>
            <person name="Rejzek M."/>
            <person name="Martin A.C."/>
            <person name="Harkess A."/>
            <person name="Leebens-Mack J."/>
            <person name="Louveau T."/>
            <person name="Stephenson M.J."/>
            <person name="Osbourn A."/>
        </authorList>
    </citation>
    <scope>NUCLEOTIDE SEQUENCE</scope>
    <source>
        <strain evidence="10">S10</strain>
    </source>
</reference>
<proteinExistence type="predicted"/>
<keyword evidence="2" id="KW-0217">Developmental protein</keyword>
<feature type="region of interest" description="Disordered" evidence="7">
    <location>
        <begin position="208"/>
        <end position="267"/>
    </location>
</feature>
<keyword evidence="3" id="KW-0805">Transcription regulation</keyword>
<dbReference type="PANTHER" id="PTHR31072">
    <property type="entry name" value="TRANSCRIPTION FACTOR TCP4-RELATED"/>
    <property type="match status" value="1"/>
</dbReference>
<feature type="compositionally biased region" description="Basic residues" evidence="7">
    <location>
        <begin position="109"/>
        <end position="120"/>
    </location>
</feature>
<dbReference type="AlphaFoldDB" id="A0AAD7PJ35"/>
<feature type="domain" description="TCP" evidence="8">
    <location>
        <begin position="114"/>
        <end position="172"/>
    </location>
</feature>
<evidence type="ECO:0000256" key="3">
    <source>
        <dbReference type="ARBA" id="ARBA00023015"/>
    </source>
</evidence>
<dbReference type="GO" id="GO:0043565">
    <property type="term" value="F:sequence-specific DNA binding"/>
    <property type="evidence" value="ECO:0007669"/>
    <property type="project" value="TreeGrafter"/>
</dbReference>
<gene>
    <name evidence="10" type="ORF">O6P43_023000</name>
</gene>
<name>A0AAD7PJ35_QUISA</name>
<evidence type="ECO:0000256" key="5">
    <source>
        <dbReference type="ARBA" id="ARBA00023163"/>
    </source>
</evidence>
<organism evidence="10 11">
    <name type="scientific">Quillaja saponaria</name>
    <name type="common">Soap bark tree</name>
    <dbReference type="NCBI Taxonomy" id="32244"/>
    <lineage>
        <taxon>Eukaryota</taxon>
        <taxon>Viridiplantae</taxon>
        <taxon>Streptophyta</taxon>
        <taxon>Embryophyta</taxon>
        <taxon>Tracheophyta</taxon>
        <taxon>Spermatophyta</taxon>
        <taxon>Magnoliopsida</taxon>
        <taxon>eudicotyledons</taxon>
        <taxon>Gunneridae</taxon>
        <taxon>Pentapetalae</taxon>
        <taxon>rosids</taxon>
        <taxon>fabids</taxon>
        <taxon>Fabales</taxon>
        <taxon>Quillajaceae</taxon>
        <taxon>Quillaja</taxon>
    </lineage>
</organism>
<dbReference type="GO" id="GO:0003700">
    <property type="term" value="F:DNA-binding transcription factor activity"/>
    <property type="evidence" value="ECO:0007669"/>
    <property type="project" value="InterPro"/>
</dbReference>
<evidence type="ECO:0000256" key="6">
    <source>
        <dbReference type="ARBA" id="ARBA00023242"/>
    </source>
</evidence>
<evidence type="ECO:0000256" key="4">
    <source>
        <dbReference type="ARBA" id="ARBA00023125"/>
    </source>
</evidence>
<dbReference type="EMBL" id="JARAOO010000009">
    <property type="protein sequence ID" value="KAJ7956579.1"/>
    <property type="molecule type" value="Genomic_DNA"/>
</dbReference>
<dbReference type="Proteomes" id="UP001163823">
    <property type="component" value="Chromosome 9"/>
</dbReference>
<dbReference type="GO" id="GO:2000032">
    <property type="term" value="P:regulation of secondary shoot formation"/>
    <property type="evidence" value="ECO:0007669"/>
    <property type="project" value="TreeGrafter"/>
</dbReference>
<dbReference type="Pfam" id="PF03634">
    <property type="entry name" value="TCP"/>
    <property type="match status" value="1"/>
</dbReference>
<sequence>MYPSNSANNGNFPISYPDQVISFSNRPFLNDISISFLTSKPEENQPPPPLSFLQFPSPFENDDIFLQHDLLLNQQYQTLADDAIEDLEISNKNVHSTVHSNMSTDQIPRKKPSKRDRHSKINTARGLRDRRMRLSLEVAKKFFGLQDMLGYDKASKTVDWLLNQAKAEIKQLARAMNDLNCNTSVGVKSPSSTSDCEGLSGLDEVAVNRSNQQREGESSAKEKKTRQFRTSAFHPLAKESREKARARARERTEKNKSRNQLLDKSKTCKEATNHNLSQFGSWSSFRTGGESGTHSQNMYMSLDVLAEVEKGSYYGKQHLGTLDDSSVIFDSLQNAVILPDHQFAELQSSGILWEPYNNHNIC</sequence>
<evidence type="ECO:0000313" key="10">
    <source>
        <dbReference type="EMBL" id="KAJ7956580.1"/>
    </source>
</evidence>
<dbReference type="InterPro" id="IPR017888">
    <property type="entry name" value="CYC/TB1_R_domain"/>
</dbReference>
<feature type="region of interest" description="Disordered" evidence="7">
    <location>
        <begin position="95"/>
        <end position="126"/>
    </location>
</feature>
<evidence type="ECO:0000259" key="8">
    <source>
        <dbReference type="PROSITE" id="PS51369"/>
    </source>
</evidence>
<dbReference type="EMBL" id="JARAOO010000009">
    <property type="protein sequence ID" value="KAJ7956580.1"/>
    <property type="molecule type" value="Genomic_DNA"/>
</dbReference>
<dbReference type="PROSITE" id="PS51369">
    <property type="entry name" value="TCP"/>
    <property type="match status" value="1"/>
</dbReference>
<evidence type="ECO:0000256" key="7">
    <source>
        <dbReference type="SAM" id="MobiDB-lite"/>
    </source>
</evidence>
<evidence type="ECO:0000259" key="9">
    <source>
        <dbReference type="PROSITE" id="PS51370"/>
    </source>
</evidence>
<comment type="subcellular location">
    <subcellularLocation>
        <location evidence="1">Nucleus</location>
    </subcellularLocation>
</comment>
<dbReference type="InterPro" id="IPR017887">
    <property type="entry name" value="TF_TCP_subgr"/>
</dbReference>